<dbReference type="Gene3D" id="3.30.470.20">
    <property type="entry name" value="ATP-grasp fold, B domain"/>
    <property type="match status" value="2"/>
</dbReference>
<dbReference type="InterPro" id="IPR017866">
    <property type="entry name" value="Succ-CoA_synthase_bsu_CS"/>
</dbReference>
<feature type="domain" description="ATP-grasp fold succinyl-CoA synthetase-type" evidence="7">
    <location>
        <begin position="34"/>
        <end position="136"/>
    </location>
</feature>
<organism evidence="10">
    <name type="scientific">Schistocephalus solidus</name>
    <name type="common">Tapeworm</name>
    <dbReference type="NCBI Taxonomy" id="70667"/>
    <lineage>
        <taxon>Eukaryota</taxon>
        <taxon>Metazoa</taxon>
        <taxon>Spiralia</taxon>
        <taxon>Lophotrochozoa</taxon>
        <taxon>Platyhelminthes</taxon>
        <taxon>Cestoda</taxon>
        <taxon>Eucestoda</taxon>
        <taxon>Diphyllobothriidea</taxon>
        <taxon>Diphyllobothriidae</taxon>
        <taxon>Schistocephalus</taxon>
    </lineage>
</organism>
<dbReference type="GO" id="GO:0006104">
    <property type="term" value="P:succinyl-CoA metabolic process"/>
    <property type="evidence" value="ECO:0007669"/>
    <property type="project" value="TreeGrafter"/>
</dbReference>
<evidence type="ECO:0000313" key="9">
    <source>
        <dbReference type="Proteomes" id="UP000275846"/>
    </source>
</evidence>
<sequence length="353" mass="38455">MLSGILANENQSVNVYAPASFPPLTYHSLLPLLKVMIAEAVNLKKERYLAIVLDRESTCPVVVVSSEGGINIEDLARRSPASIHREKIDIIEGVTQETANKVATALGFKQGNPQWKSCAEQIIRLYKLFTDLDCLQSIAECHLTIAYDSVPMKVLRSDWTCFRALCECHLKANTLSHPFPVGPYLRDYIPSSLPATRYSTEFFLEQVEVNPLGETVEGKVVNLDAKFVFDSNAIYRQPRVAALAAESRRLEVESAGPNSIPALEFAAENHGLTYIGLPSGNIGCMVNGAGLAMATLDILGLFNGRPANFLDLGGRANQSDVAFAIRTLTCECILSLASTPYPSVGRRAYSTVG</sequence>
<comment type="pathway">
    <text evidence="1">Carbohydrate metabolism; tricarboxylic acid cycle; succinate from succinyl-CoA (ligase route): step 1/1.</text>
</comment>
<dbReference type="GO" id="GO:0004775">
    <property type="term" value="F:succinate-CoA ligase (ADP-forming) activity"/>
    <property type="evidence" value="ECO:0007669"/>
    <property type="project" value="TreeGrafter"/>
</dbReference>
<keyword evidence="4" id="KW-0547">Nucleotide-binding</keyword>
<dbReference type="GO" id="GO:0000166">
    <property type="term" value="F:nucleotide binding"/>
    <property type="evidence" value="ECO:0007669"/>
    <property type="project" value="UniProtKB-KW"/>
</dbReference>
<dbReference type="InterPro" id="IPR013650">
    <property type="entry name" value="ATP-grasp_succ-CoA_synth-type"/>
</dbReference>
<keyword evidence="5" id="KW-0460">Magnesium</keyword>
<dbReference type="GO" id="GO:0042709">
    <property type="term" value="C:succinate-CoA ligase complex"/>
    <property type="evidence" value="ECO:0007669"/>
    <property type="project" value="TreeGrafter"/>
</dbReference>
<reference evidence="10" key="1">
    <citation type="submission" date="2016-06" db="UniProtKB">
        <authorList>
            <consortium name="WormBaseParasite"/>
        </authorList>
    </citation>
    <scope>IDENTIFICATION</scope>
</reference>
<dbReference type="PANTHER" id="PTHR11815">
    <property type="entry name" value="SUCCINYL-COA SYNTHETASE BETA CHAIN"/>
    <property type="match status" value="1"/>
</dbReference>
<proteinExistence type="predicted"/>
<accession>A0A183TM52</accession>
<dbReference type="OrthoDB" id="1552at2759"/>
<dbReference type="PANTHER" id="PTHR11815:SF10">
    <property type="entry name" value="SUCCINATE--COA LIGASE [GDP-FORMING] SUBUNIT BETA, MITOCHONDRIAL"/>
    <property type="match status" value="1"/>
</dbReference>
<dbReference type="WBParaSite" id="SSLN_0001821601-mRNA-1">
    <property type="protein sequence ID" value="SSLN_0001821601-mRNA-1"/>
    <property type="gene ID" value="SSLN_0001821601"/>
</dbReference>
<dbReference type="PIRSF" id="PIRSF001554">
    <property type="entry name" value="SucCS_beta"/>
    <property type="match status" value="1"/>
</dbReference>
<dbReference type="PROSITE" id="PS01217">
    <property type="entry name" value="SUCCINYL_COA_LIG_3"/>
    <property type="match status" value="1"/>
</dbReference>
<dbReference type="Pfam" id="PF08442">
    <property type="entry name" value="ATP-grasp_2"/>
    <property type="match status" value="1"/>
</dbReference>
<evidence type="ECO:0000256" key="4">
    <source>
        <dbReference type="ARBA" id="ARBA00022741"/>
    </source>
</evidence>
<keyword evidence="3" id="KW-0479">Metal-binding</keyword>
<evidence type="ECO:0000256" key="5">
    <source>
        <dbReference type="ARBA" id="ARBA00022842"/>
    </source>
</evidence>
<dbReference type="AlphaFoldDB" id="A0A183TM52"/>
<dbReference type="Gene3D" id="3.40.50.261">
    <property type="entry name" value="Succinyl-CoA synthetase domains"/>
    <property type="match status" value="1"/>
</dbReference>
<dbReference type="GO" id="GO:0006099">
    <property type="term" value="P:tricarboxylic acid cycle"/>
    <property type="evidence" value="ECO:0007669"/>
    <property type="project" value="UniProtKB-UniPathway"/>
</dbReference>
<dbReference type="InterPro" id="IPR005809">
    <property type="entry name" value="Succ_CoA_ligase-like_bsu"/>
</dbReference>
<gene>
    <name evidence="8" type="ORF">SSLN_LOCUS17550</name>
</gene>
<evidence type="ECO:0000259" key="6">
    <source>
        <dbReference type="Pfam" id="PF00549"/>
    </source>
</evidence>
<dbReference type="EMBL" id="UYSU01042702">
    <property type="protein sequence ID" value="VDM03936.1"/>
    <property type="molecule type" value="Genomic_DNA"/>
</dbReference>
<evidence type="ECO:0000313" key="10">
    <source>
        <dbReference type="WBParaSite" id="SSLN_0001821601-mRNA-1"/>
    </source>
</evidence>
<dbReference type="Proteomes" id="UP000275846">
    <property type="component" value="Unassembled WGS sequence"/>
</dbReference>
<dbReference type="GO" id="GO:0005739">
    <property type="term" value="C:mitochondrion"/>
    <property type="evidence" value="ECO:0007669"/>
    <property type="project" value="TreeGrafter"/>
</dbReference>
<dbReference type="Pfam" id="PF00549">
    <property type="entry name" value="Ligase_CoA"/>
    <property type="match status" value="1"/>
</dbReference>
<dbReference type="SUPFAM" id="SSF52210">
    <property type="entry name" value="Succinyl-CoA synthetase domains"/>
    <property type="match status" value="1"/>
</dbReference>
<dbReference type="SUPFAM" id="SSF56059">
    <property type="entry name" value="Glutathione synthetase ATP-binding domain-like"/>
    <property type="match status" value="2"/>
</dbReference>
<evidence type="ECO:0000256" key="1">
    <source>
        <dbReference type="ARBA" id="ARBA00005064"/>
    </source>
</evidence>
<dbReference type="InterPro" id="IPR016102">
    <property type="entry name" value="Succinyl-CoA_synth-like"/>
</dbReference>
<reference evidence="8 9" key="2">
    <citation type="submission" date="2018-11" db="EMBL/GenBank/DDBJ databases">
        <authorList>
            <consortium name="Pathogen Informatics"/>
        </authorList>
    </citation>
    <scope>NUCLEOTIDE SEQUENCE [LARGE SCALE GENOMIC DNA]</scope>
    <source>
        <strain evidence="8 9">NST_G2</strain>
    </source>
</reference>
<dbReference type="InterPro" id="IPR005811">
    <property type="entry name" value="SUCC_ACL_C"/>
</dbReference>
<evidence type="ECO:0000259" key="7">
    <source>
        <dbReference type="Pfam" id="PF08442"/>
    </source>
</evidence>
<dbReference type="STRING" id="70667.A0A183TM52"/>
<keyword evidence="9" id="KW-1185">Reference proteome</keyword>
<protein>
    <submittedName>
        <fullName evidence="10">ATP-grasp_2 domain-containing protein</fullName>
    </submittedName>
</protein>
<dbReference type="UniPathway" id="UPA00223">
    <property type="reaction ID" value="UER00999"/>
</dbReference>
<evidence type="ECO:0000256" key="3">
    <source>
        <dbReference type="ARBA" id="ARBA00022723"/>
    </source>
</evidence>
<keyword evidence="2" id="KW-0436">Ligase</keyword>
<feature type="domain" description="ATP-citrate synthase/succinyl-CoA ligase C-terminal" evidence="6">
    <location>
        <begin position="285"/>
        <end position="326"/>
    </location>
</feature>
<evidence type="ECO:0000256" key="2">
    <source>
        <dbReference type="ARBA" id="ARBA00022598"/>
    </source>
</evidence>
<evidence type="ECO:0000313" key="8">
    <source>
        <dbReference type="EMBL" id="VDM03936.1"/>
    </source>
</evidence>
<name>A0A183TM52_SCHSO</name>